<keyword evidence="2" id="KW-1185">Reference proteome</keyword>
<dbReference type="PANTHER" id="PTHR35340">
    <property type="entry name" value="PQQ ENZYME REPEAT PROTEIN-RELATED"/>
    <property type="match status" value="1"/>
</dbReference>
<comment type="caution">
    <text evidence="1">The sequence shown here is derived from an EMBL/GenBank/DDBJ whole genome shotgun (WGS) entry which is preliminary data.</text>
</comment>
<reference evidence="1 2" key="1">
    <citation type="journal article" date="2015" name="Genome Biol. Evol.">
        <title>Comparative Genomics of a Bacterivorous Green Alga Reveals Evolutionary Causalities and Consequences of Phago-Mixotrophic Mode of Nutrition.</title>
        <authorList>
            <person name="Burns J.A."/>
            <person name="Paasch A."/>
            <person name="Narechania A."/>
            <person name="Kim E."/>
        </authorList>
    </citation>
    <scope>NUCLEOTIDE SEQUENCE [LARGE SCALE GENOMIC DNA]</scope>
    <source>
        <strain evidence="1 2">PLY_AMNH</strain>
    </source>
</reference>
<accession>A0AAE0C992</accession>
<gene>
    <name evidence="1" type="ORF">CYMTET_40373</name>
</gene>
<evidence type="ECO:0000313" key="2">
    <source>
        <dbReference type="Proteomes" id="UP001190700"/>
    </source>
</evidence>
<dbReference type="InterPro" id="IPR053143">
    <property type="entry name" value="Arylsulfate_ST"/>
</dbReference>
<sequence length="548" mass="61048">MAGALCLAGFCSEDSGDGGCESSDSGVGGDTAVYEYHDYDVDQCTFQRFVVTHNPEETSEGYTLISPINDRASFLVDNYGNVARVWDESRVFESKDELYPDGTRGSIVLETTSPYDESITASIETYDINGRSLWTWSGKNLLENYYNITYTTMSAPVGVTHDLLRLPGSGNFLTIFGVPMSDAEALSVGWSNFDDDSILKRDLIIEIDSATSEVVWIWDPIEHIIQDQHPDLPTYGTPSLHPELLDPNYVQKRKNAGSEYSTIEGQLTHFSGLYYDEKHDQILVSEALRYSEVWILDHSALIPSGHTGGRYGKGGDILYRWGNAEAYGLGGIDSNILKVTHDPHLIEDGLRGAGNMLVFNNGFFLGNQTSVENLRPDTSYGVSSVHEITLPRNPDGSFYRNEGHAYGPLRDEQVWVYHADPPESLWTGQFGGSQRMSNGNTLISAGNVFARLLEVTEDNSIVWEINFGYGKKSEEIALENEMVHNSDNARFGATMLFAMPYQVSLTQKPHKYNSSWSGIQALNNSRLPLYFDKCPMRITSDVQKDELL</sequence>
<dbReference type="InterPro" id="IPR010262">
    <property type="entry name" value="Arylsulfotransferase_bact"/>
</dbReference>
<protein>
    <submittedName>
        <fullName evidence="1">Uncharacterized protein</fullName>
    </submittedName>
</protein>
<dbReference type="AlphaFoldDB" id="A0AAE0C992"/>
<dbReference type="EMBL" id="LGRX02026829">
    <property type="protein sequence ID" value="KAK3250244.1"/>
    <property type="molecule type" value="Genomic_DNA"/>
</dbReference>
<evidence type="ECO:0000313" key="1">
    <source>
        <dbReference type="EMBL" id="KAK3250244.1"/>
    </source>
</evidence>
<name>A0AAE0C992_9CHLO</name>
<organism evidence="1 2">
    <name type="scientific">Cymbomonas tetramitiformis</name>
    <dbReference type="NCBI Taxonomy" id="36881"/>
    <lineage>
        <taxon>Eukaryota</taxon>
        <taxon>Viridiplantae</taxon>
        <taxon>Chlorophyta</taxon>
        <taxon>Pyramimonadophyceae</taxon>
        <taxon>Pyramimonadales</taxon>
        <taxon>Pyramimonadaceae</taxon>
        <taxon>Cymbomonas</taxon>
    </lineage>
</organism>
<dbReference type="Proteomes" id="UP001190700">
    <property type="component" value="Unassembled WGS sequence"/>
</dbReference>
<dbReference type="Pfam" id="PF05935">
    <property type="entry name" value="Arylsulfotrans"/>
    <property type="match status" value="1"/>
</dbReference>
<dbReference type="PANTHER" id="PTHR35340:SF5">
    <property type="entry name" value="ASST-DOMAIN-CONTAINING PROTEIN"/>
    <property type="match status" value="1"/>
</dbReference>
<dbReference type="GO" id="GO:0004062">
    <property type="term" value="F:aryl sulfotransferase activity"/>
    <property type="evidence" value="ECO:0007669"/>
    <property type="project" value="InterPro"/>
</dbReference>
<proteinExistence type="predicted"/>